<dbReference type="InterPro" id="IPR017871">
    <property type="entry name" value="ABC_transporter-like_CS"/>
</dbReference>
<evidence type="ECO:0000313" key="6">
    <source>
        <dbReference type="EMBL" id="ATY84229.1"/>
    </source>
</evidence>
<dbReference type="CDD" id="cd03230">
    <property type="entry name" value="ABC_DR_subfamily_A"/>
    <property type="match status" value="1"/>
</dbReference>
<sequence>MGEKGLEWEKISKTIRGNMVVHPFSFRLPPGRVLALAGGNGAGKSTILRMTVGLLRPTSGVIRVNGIETGRRTRAYVEQIGYMPDDFSFSPGLTAWETIAFFAGLKGLDQKRARDVLEIVGLGAERDKRVGHFSKGMQQRLLFAQAILAEPPILVLDEPTNGLDPYWVDTLAELLVGVKKSGRSVVFSTHQLDVAEQVADEVIFLNRGRVISSGAVESFCTRYGAGGLAAAFAELIRKEPGTRVASEGRGQRRGGSG</sequence>
<dbReference type="KEGG" id="kyr:CVV65_04090"/>
<dbReference type="SMART" id="SM00382">
    <property type="entry name" value="AAA"/>
    <property type="match status" value="1"/>
</dbReference>
<dbReference type="EMBL" id="CP024955">
    <property type="protein sequence ID" value="ATY84229.1"/>
    <property type="molecule type" value="Genomic_DNA"/>
</dbReference>
<evidence type="ECO:0000313" key="7">
    <source>
        <dbReference type="Proteomes" id="UP000231932"/>
    </source>
</evidence>
<protein>
    <submittedName>
        <fullName evidence="6">ABC transporter ATP-binding protein</fullName>
    </submittedName>
</protein>
<organism evidence="6 7">
    <name type="scientific">Kyrpidia spormannii</name>
    <dbReference type="NCBI Taxonomy" id="2055160"/>
    <lineage>
        <taxon>Bacteria</taxon>
        <taxon>Bacillati</taxon>
        <taxon>Bacillota</taxon>
        <taxon>Bacilli</taxon>
        <taxon>Bacillales</taxon>
        <taxon>Alicyclobacillaceae</taxon>
        <taxon>Kyrpidia</taxon>
    </lineage>
</organism>
<keyword evidence="7" id="KW-1185">Reference proteome</keyword>
<dbReference type="GO" id="GO:0005524">
    <property type="term" value="F:ATP binding"/>
    <property type="evidence" value="ECO:0007669"/>
    <property type="project" value="UniProtKB-KW"/>
</dbReference>
<dbReference type="AlphaFoldDB" id="A0A2K8N489"/>
<keyword evidence="3" id="KW-0547">Nucleotide-binding</keyword>
<name>A0A2K8N489_9BACL</name>
<dbReference type="InterPro" id="IPR027417">
    <property type="entry name" value="P-loop_NTPase"/>
</dbReference>
<dbReference type="SUPFAM" id="SSF52540">
    <property type="entry name" value="P-loop containing nucleoside triphosphate hydrolases"/>
    <property type="match status" value="1"/>
</dbReference>
<gene>
    <name evidence="6" type="ORF">CVV65_04090</name>
</gene>
<keyword evidence="4 6" id="KW-0067">ATP-binding</keyword>
<dbReference type="GO" id="GO:0016887">
    <property type="term" value="F:ATP hydrolysis activity"/>
    <property type="evidence" value="ECO:0007669"/>
    <property type="project" value="InterPro"/>
</dbReference>
<dbReference type="Gene3D" id="3.40.50.300">
    <property type="entry name" value="P-loop containing nucleotide triphosphate hydrolases"/>
    <property type="match status" value="1"/>
</dbReference>
<comment type="similarity">
    <text evidence="1">Belongs to the ABC transporter superfamily.</text>
</comment>
<dbReference type="PANTHER" id="PTHR43335">
    <property type="entry name" value="ABC TRANSPORTER, ATP-BINDING PROTEIN"/>
    <property type="match status" value="1"/>
</dbReference>
<keyword evidence="2" id="KW-0813">Transport</keyword>
<dbReference type="InterPro" id="IPR003439">
    <property type="entry name" value="ABC_transporter-like_ATP-bd"/>
</dbReference>
<proteinExistence type="inferred from homology"/>
<dbReference type="OrthoDB" id="2290519at2"/>
<evidence type="ECO:0000256" key="4">
    <source>
        <dbReference type="ARBA" id="ARBA00022840"/>
    </source>
</evidence>
<dbReference type="RefSeq" id="WP_100667057.1">
    <property type="nucleotide sequence ID" value="NZ_CP024955.1"/>
</dbReference>
<dbReference type="InterPro" id="IPR003593">
    <property type="entry name" value="AAA+_ATPase"/>
</dbReference>
<dbReference type="Proteomes" id="UP000231932">
    <property type="component" value="Chromosome"/>
</dbReference>
<evidence type="ECO:0000256" key="1">
    <source>
        <dbReference type="ARBA" id="ARBA00005417"/>
    </source>
</evidence>
<dbReference type="PROSITE" id="PS00211">
    <property type="entry name" value="ABC_TRANSPORTER_1"/>
    <property type="match status" value="1"/>
</dbReference>
<evidence type="ECO:0000256" key="2">
    <source>
        <dbReference type="ARBA" id="ARBA00022448"/>
    </source>
</evidence>
<reference evidence="7" key="1">
    <citation type="submission" date="2017-11" db="EMBL/GenBank/DDBJ databases">
        <title>Complete Genome Sequence of Kyrpidia sp. Strain EA-1, a thermophilic, hydrogen-oxidizing Bacterium, isolated from the Azores.</title>
        <authorList>
            <person name="Reiner J.E."/>
            <person name="Lapp C.J."/>
            <person name="Bunk B."/>
            <person name="Gescher J."/>
        </authorList>
    </citation>
    <scope>NUCLEOTIDE SEQUENCE [LARGE SCALE GENOMIC DNA]</scope>
    <source>
        <strain evidence="7">EA-1</strain>
    </source>
</reference>
<feature type="domain" description="ABC transporter" evidence="5">
    <location>
        <begin position="6"/>
        <end position="232"/>
    </location>
</feature>
<evidence type="ECO:0000259" key="5">
    <source>
        <dbReference type="PROSITE" id="PS50893"/>
    </source>
</evidence>
<accession>A0A2K8N489</accession>
<dbReference type="Pfam" id="PF00005">
    <property type="entry name" value="ABC_tran"/>
    <property type="match status" value="1"/>
</dbReference>
<evidence type="ECO:0000256" key="3">
    <source>
        <dbReference type="ARBA" id="ARBA00022741"/>
    </source>
</evidence>
<dbReference type="PROSITE" id="PS50893">
    <property type="entry name" value="ABC_TRANSPORTER_2"/>
    <property type="match status" value="1"/>
</dbReference>